<evidence type="ECO:0000256" key="1">
    <source>
        <dbReference type="SAM" id="Phobius"/>
    </source>
</evidence>
<reference evidence="4" key="1">
    <citation type="submission" date="2017-11" db="EMBL/GenBank/DDBJ databases">
        <authorList>
            <person name="Kuznetsova I."/>
            <person name="Sazanova A."/>
            <person name="Chirak E."/>
            <person name="Safronova V."/>
            <person name="Willems A."/>
        </authorList>
    </citation>
    <scope>NUCLEOTIDE SEQUENCE [LARGE SCALE GENOMIC DNA]</scope>
    <source>
        <strain evidence="4">STM 196</strain>
    </source>
</reference>
<keyword evidence="1" id="KW-1133">Transmembrane helix</keyword>
<dbReference type="InterPro" id="IPR026841">
    <property type="entry name" value="Aur1/Ipt1"/>
</dbReference>
<protein>
    <recommendedName>
        <fullName evidence="2">Inositolphosphotransferase Aur1/Ipt1 domain-containing protein</fullName>
    </recommendedName>
</protein>
<accession>A0A2P7BS71</accession>
<dbReference type="Proteomes" id="UP000241444">
    <property type="component" value="Unassembled WGS sequence"/>
</dbReference>
<evidence type="ECO:0000259" key="2">
    <source>
        <dbReference type="Pfam" id="PF14378"/>
    </source>
</evidence>
<feature type="transmembrane region" description="Helical" evidence="1">
    <location>
        <begin position="272"/>
        <end position="293"/>
    </location>
</feature>
<evidence type="ECO:0000313" key="3">
    <source>
        <dbReference type="EMBL" id="PSH69314.1"/>
    </source>
</evidence>
<name>A0A2P7BS71_9HYPH</name>
<feature type="transmembrane region" description="Helical" evidence="1">
    <location>
        <begin position="37"/>
        <end position="54"/>
    </location>
</feature>
<feature type="transmembrane region" description="Helical" evidence="1">
    <location>
        <begin position="249"/>
        <end position="266"/>
    </location>
</feature>
<feature type="transmembrane region" description="Helical" evidence="1">
    <location>
        <begin position="66"/>
        <end position="87"/>
    </location>
</feature>
<feature type="transmembrane region" description="Helical" evidence="1">
    <location>
        <begin position="225"/>
        <end position="244"/>
    </location>
</feature>
<feature type="transmembrane region" description="Helical" evidence="1">
    <location>
        <begin position="7"/>
        <end position="25"/>
    </location>
</feature>
<dbReference type="Pfam" id="PF14378">
    <property type="entry name" value="PAP2_3"/>
    <property type="match status" value="1"/>
</dbReference>
<dbReference type="OrthoDB" id="7584858at2"/>
<dbReference type="AlphaFoldDB" id="A0A2P7BS71"/>
<gene>
    <name evidence="3" type="ORF">CU102_07955</name>
</gene>
<comment type="caution">
    <text evidence="3">The sequence shown here is derived from an EMBL/GenBank/DDBJ whole genome shotgun (WGS) entry which is preliminary data.</text>
</comment>
<dbReference type="GO" id="GO:0016020">
    <property type="term" value="C:membrane"/>
    <property type="evidence" value="ECO:0007669"/>
    <property type="project" value="UniProtKB-SubCell"/>
</dbReference>
<organism evidence="3 4">
    <name type="scientific">Phyllobacterium brassicacearum</name>
    <dbReference type="NCBI Taxonomy" id="314235"/>
    <lineage>
        <taxon>Bacteria</taxon>
        <taxon>Pseudomonadati</taxon>
        <taxon>Pseudomonadota</taxon>
        <taxon>Alphaproteobacteria</taxon>
        <taxon>Hyphomicrobiales</taxon>
        <taxon>Phyllobacteriaceae</taxon>
        <taxon>Phyllobacterium</taxon>
    </lineage>
</organism>
<evidence type="ECO:0000313" key="4">
    <source>
        <dbReference type="Proteomes" id="UP000241444"/>
    </source>
</evidence>
<keyword evidence="4" id="KW-1185">Reference proteome</keyword>
<proteinExistence type="predicted"/>
<dbReference type="RefSeq" id="WP_106710577.1">
    <property type="nucleotide sequence ID" value="NZ_PGGO01000005.1"/>
</dbReference>
<keyword evidence="1" id="KW-0472">Membrane</keyword>
<feature type="transmembrane region" description="Helical" evidence="1">
    <location>
        <begin position="122"/>
        <end position="145"/>
    </location>
</feature>
<dbReference type="EMBL" id="PGGO01000005">
    <property type="protein sequence ID" value="PSH69314.1"/>
    <property type="molecule type" value="Genomic_DNA"/>
</dbReference>
<feature type="transmembrane region" description="Helical" evidence="1">
    <location>
        <begin position="157"/>
        <end position="178"/>
    </location>
</feature>
<keyword evidence="1" id="KW-0812">Transmembrane</keyword>
<feature type="domain" description="Inositolphosphotransferase Aur1/Ipt1" evidence="2">
    <location>
        <begin position="98"/>
        <end position="287"/>
    </location>
</feature>
<sequence>MRSDVQTFCKVAIIIGILAIDVTWIALTDFRFEGQSVLKVIAASAFCGLVAYTYRTWRPMRAFELVCTETAVLLAFTAAAAPLSYLVTSLARPLIDAQLIGFDAALGFDWSAYVGYFSERPLLGMICSVIYLTTLAQVALAVIVLGLMGKTERTQQFVSAVMLGALVCIVVSGIWPSAGALATTRPPDSFWGSHHPVVDLAYKQTFFDLRSGAERFISLDKMKGMIAFPSYHGTLSALLILAFFRVGHWFWPVLVLNALILMATPVEGGHHLVDVIGGIAVAGGSWYFAGLFYRPRISRSRQLIEIPA</sequence>